<dbReference type="PANTHER" id="PTHR31286">
    <property type="entry name" value="GLYCINE-RICH CELL WALL STRUCTURAL PROTEIN 1.8-LIKE"/>
    <property type="match status" value="1"/>
</dbReference>
<dbReference type="InterPro" id="IPR025558">
    <property type="entry name" value="DUF4283"/>
</dbReference>
<dbReference type="PaxDb" id="4097-A0A1S3ZFS4"/>
<feature type="domain" description="DUF4283" evidence="2">
    <location>
        <begin position="91"/>
        <end position="171"/>
    </location>
</feature>
<feature type="compositionally biased region" description="Low complexity" evidence="1">
    <location>
        <begin position="1"/>
        <end position="14"/>
    </location>
</feature>
<dbReference type="PANTHER" id="PTHR31286:SF99">
    <property type="entry name" value="DUF4283 DOMAIN-CONTAINING PROTEIN"/>
    <property type="match status" value="1"/>
</dbReference>
<proteinExistence type="predicted"/>
<accession>A0A1S3ZFS4</accession>
<feature type="region of interest" description="Disordered" evidence="1">
    <location>
        <begin position="1"/>
        <end position="28"/>
    </location>
</feature>
<reference evidence="3" key="1">
    <citation type="submission" date="2025-08" db="UniProtKB">
        <authorList>
            <consortium name="RefSeq"/>
        </authorList>
    </citation>
    <scope>IDENTIFICATION</scope>
</reference>
<gene>
    <name evidence="3" type="primary">LOC107786193</name>
</gene>
<dbReference type="InterPro" id="IPR040256">
    <property type="entry name" value="At4g02000-like"/>
</dbReference>
<sequence>MNPQQSQMPDQQQQRVEPPDIGSMQIDDINTTSQPKTFLQTLLLDKHLSPNPENLSNITSDAILTDELLLQADNDDNFIPISANDKSRLYEPWKYSVIIKLFGRKIAHHILRNKLINLWKPTEELSLIDLGFDFFLIKFKKEENMMTSLYGGPWFILNHFLSVRRWEPKFIASSTQLMYSALWMRLPELPTKFYDLEILQRVGSKLGKLLKIDSCTSSTSRGRYA</sequence>
<dbReference type="AlphaFoldDB" id="A0A1S3ZFS4"/>
<evidence type="ECO:0000259" key="2">
    <source>
        <dbReference type="Pfam" id="PF14111"/>
    </source>
</evidence>
<dbReference type="Pfam" id="PF14111">
    <property type="entry name" value="DUF4283"/>
    <property type="match status" value="1"/>
</dbReference>
<dbReference type="KEGG" id="nta:107786193"/>
<protein>
    <recommendedName>
        <fullName evidence="2">DUF4283 domain-containing protein</fullName>
    </recommendedName>
</protein>
<dbReference type="OMA" id="AICKPFE"/>
<dbReference type="OrthoDB" id="1750606at2759"/>
<evidence type="ECO:0000256" key="1">
    <source>
        <dbReference type="SAM" id="MobiDB-lite"/>
    </source>
</evidence>
<name>A0A1S3ZFS4_TOBAC</name>
<evidence type="ECO:0000313" key="3">
    <source>
        <dbReference type="RefSeq" id="XP_016463127.1"/>
    </source>
</evidence>
<dbReference type="RefSeq" id="XP_016463127.1">
    <property type="nucleotide sequence ID" value="XM_016607641.1"/>
</dbReference>
<organism evidence="3">
    <name type="scientific">Nicotiana tabacum</name>
    <name type="common">Common tobacco</name>
    <dbReference type="NCBI Taxonomy" id="4097"/>
    <lineage>
        <taxon>Eukaryota</taxon>
        <taxon>Viridiplantae</taxon>
        <taxon>Streptophyta</taxon>
        <taxon>Embryophyta</taxon>
        <taxon>Tracheophyta</taxon>
        <taxon>Spermatophyta</taxon>
        <taxon>Magnoliopsida</taxon>
        <taxon>eudicotyledons</taxon>
        <taxon>Gunneridae</taxon>
        <taxon>Pentapetalae</taxon>
        <taxon>asterids</taxon>
        <taxon>lamiids</taxon>
        <taxon>Solanales</taxon>
        <taxon>Solanaceae</taxon>
        <taxon>Nicotianoideae</taxon>
        <taxon>Nicotianeae</taxon>
        <taxon>Nicotiana</taxon>
    </lineage>
</organism>